<sequence>MKTLSFAAAISVLVLGASALAAPPAHPPADSGCCCCDINKNRIDCDRSIPASECVCPQVVCPAGAPTFWHGTPPKATPPPTPLPTYKQCCCCNPNINKIVCSLRLVEDCICLAVACPTDAKTIFVKPTGVPTVA</sequence>
<feature type="signal peptide" evidence="1">
    <location>
        <begin position="1"/>
        <end position="21"/>
    </location>
</feature>
<feature type="chain" id="PRO_5040853812" evidence="1">
    <location>
        <begin position="22"/>
        <end position="134"/>
    </location>
</feature>
<name>A0A9W9BHA1_9HYPO</name>
<dbReference type="Proteomes" id="UP001140511">
    <property type="component" value="Unassembled WGS sequence"/>
</dbReference>
<evidence type="ECO:0000313" key="3">
    <source>
        <dbReference type="Proteomes" id="UP001140511"/>
    </source>
</evidence>
<reference evidence="2" key="1">
    <citation type="submission" date="2022-09" db="EMBL/GenBank/DDBJ databases">
        <title>Chromosome-level assembly of Trichoderma breve T069, a fungus used in development of biopesticide product.</title>
        <authorList>
            <person name="Lin R."/>
            <person name="Liu T."/>
        </authorList>
    </citation>
    <scope>NUCLEOTIDE SEQUENCE</scope>
    <source>
        <strain evidence="2">T069</strain>
    </source>
</reference>
<keyword evidence="3" id="KW-1185">Reference proteome</keyword>
<keyword evidence="1" id="KW-0732">Signal</keyword>
<gene>
    <name evidence="2" type="ORF">T069G_05328</name>
</gene>
<comment type="caution">
    <text evidence="2">The sequence shown here is derived from an EMBL/GenBank/DDBJ whole genome shotgun (WGS) entry which is preliminary data.</text>
</comment>
<evidence type="ECO:0000313" key="2">
    <source>
        <dbReference type="EMBL" id="KAJ4860340.1"/>
    </source>
</evidence>
<protein>
    <submittedName>
        <fullName evidence="2">Uncharacterized protein</fullName>
    </submittedName>
</protein>
<dbReference type="RefSeq" id="XP_056029396.1">
    <property type="nucleotide sequence ID" value="XM_056172538.1"/>
</dbReference>
<dbReference type="EMBL" id="JAOPEN010000003">
    <property type="protein sequence ID" value="KAJ4860340.1"/>
    <property type="molecule type" value="Genomic_DNA"/>
</dbReference>
<accession>A0A9W9BHA1</accession>
<dbReference type="GeneID" id="80867226"/>
<proteinExistence type="predicted"/>
<dbReference type="AlphaFoldDB" id="A0A9W9BHA1"/>
<organism evidence="2 3">
    <name type="scientific">Trichoderma breve</name>
    <dbReference type="NCBI Taxonomy" id="2034170"/>
    <lineage>
        <taxon>Eukaryota</taxon>
        <taxon>Fungi</taxon>
        <taxon>Dikarya</taxon>
        <taxon>Ascomycota</taxon>
        <taxon>Pezizomycotina</taxon>
        <taxon>Sordariomycetes</taxon>
        <taxon>Hypocreomycetidae</taxon>
        <taxon>Hypocreales</taxon>
        <taxon>Hypocreaceae</taxon>
        <taxon>Trichoderma</taxon>
    </lineage>
</organism>
<evidence type="ECO:0000256" key="1">
    <source>
        <dbReference type="SAM" id="SignalP"/>
    </source>
</evidence>